<feature type="transmembrane region" description="Helical" evidence="2">
    <location>
        <begin position="225"/>
        <end position="249"/>
    </location>
</feature>
<keyword evidence="2" id="KW-0812">Transmembrane</keyword>
<feature type="transmembrane region" description="Helical" evidence="2">
    <location>
        <begin position="108"/>
        <end position="131"/>
    </location>
</feature>
<dbReference type="InterPro" id="IPR017195">
    <property type="entry name" value="ABC_thiamin-permease_prd"/>
</dbReference>
<keyword evidence="2" id="KW-0472">Membrane</keyword>
<feature type="transmembrane region" description="Helical" evidence="2">
    <location>
        <begin position="82"/>
        <end position="102"/>
    </location>
</feature>
<gene>
    <name evidence="3" type="ORF">CQR44_0996</name>
</gene>
<keyword evidence="2" id="KW-1133">Transmembrane helix</keyword>
<name>A0A2N3RAE2_9BIFI</name>
<protein>
    <submittedName>
        <fullName evidence="3">ABC transporter, permease protein</fullName>
    </submittedName>
</protein>
<feature type="compositionally biased region" description="Polar residues" evidence="1">
    <location>
        <begin position="53"/>
        <end position="72"/>
    </location>
</feature>
<evidence type="ECO:0000256" key="2">
    <source>
        <dbReference type="SAM" id="Phobius"/>
    </source>
</evidence>
<dbReference type="AlphaFoldDB" id="A0A2N3RAE2"/>
<dbReference type="Pfam" id="PF09819">
    <property type="entry name" value="ABC_cobalt"/>
    <property type="match status" value="1"/>
</dbReference>
<evidence type="ECO:0000313" key="3">
    <source>
        <dbReference type="EMBL" id="PKV09463.1"/>
    </source>
</evidence>
<feature type="transmembrane region" description="Helical" evidence="2">
    <location>
        <begin position="195"/>
        <end position="219"/>
    </location>
</feature>
<comment type="caution">
    <text evidence="3">The sequence shown here is derived from an EMBL/GenBank/DDBJ whole genome shotgun (WGS) entry which is preliminary data.</text>
</comment>
<feature type="compositionally biased region" description="Polar residues" evidence="1">
    <location>
        <begin position="11"/>
        <end position="22"/>
    </location>
</feature>
<feature type="compositionally biased region" description="Basic and acidic residues" evidence="1">
    <location>
        <begin position="32"/>
        <end position="50"/>
    </location>
</feature>
<feature type="transmembrane region" description="Helical" evidence="2">
    <location>
        <begin position="169"/>
        <end position="188"/>
    </location>
</feature>
<dbReference type="Proteomes" id="UP000233731">
    <property type="component" value="Unassembled WGS sequence"/>
</dbReference>
<dbReference type="EMBL" id="PCHJ01000015">
    <property type="protein sequence ID" value="PKV09463.1"/>
    <property type="molecule type" value="Genomic_DNA"/>
</dbReference>
<feature type="transmembrane region" description="Helical" evidence="2">
    <location>
        <begin position="143"/>
        <end position="163"/>
    </location>
</feature>
<proteinExistence type="predicted"/>
<reference evidence="3 4" key="1">
    <citation type="submission" date="2017-10" db="EMBL/GenBank/DDBJ databases">
        <title>Bifidobacterium genomics.</title>
        <authorList>
            <person name="Lugli G.A."/>
            <person name="Milani C."/>
            <person name="Mancabelli L."/>
        </authorList>
    </citation>
    <scope>NUCLEOTIDE SEQUENCE [LARGE SCALE GENOMIC DNA]</scope>
    <source>
        <strain evidence="3 4">1460B</strain>
    </source>
</reference>
<feature type="region of interest" description="Disordered" evidence="1">
    <location>
        <begin position="1"/>
        <end position="72"/>
    </location>
</feature>
<accession>A0A2N3RAE2</accession>
<evidence type="ECO:0000313" key="4">
    <source>
        <dbReference type="Proteomes" id="UP000233731"/>
    </source>
</evidence>
<evidence type="ECO:0000256" key="1">
    <source>
        <dbReference type="SAM" id="MobiDB-lite"/>
    </source>
</evidence>
<sequence length="272" mass="29326">MPKGVRLRGGSASTGRTFTGQCRRTDVTGPVPERDGAHRERPEERHKIMTDGHFTNNTASGSEPESERTPSQVRTPFRRWRVVDIAVASVIGVASAVIYWVVAMVTTIPWSFLDGVVPGLGGILNGLYLFAGPLASVIVRKPGAAVYAELVAAILESLLGSLWVPVETILIGLLQGFMAELVFILLRYRRWNMSTVALSGAAAGFGCWLYSFCTHLQAINLTGPYGVIYLIATLISGALIAGVLVWYLYKAIAATGALDRFASGRDIRTTGK</sequence>
<organism evidence="3 4">
    <name type="scientific">Bifidobacterium asteroides</name>
    <dbReference type="NCBI Taxonomy" id="1684"/>
    <lineage>
        <taxon>Bacteria</taxon>
        <taxon>Bacillati</taxon>
        <taxon>Actinomycetota</taxon>
        <taxon>Actinomycetes</taxon>
        <taxon>Bifidobacteriales</taxon>
        <taxon>Bifidobacteriaceae</taxon>
        <taxon>Bifidobacterium</taxon>
    </lineage>
</organism>